<dbReference type="InterPro" id="IPR044048">
    <property type="entry name" value="Big_12"/>
</dbReference>
<dbReference type="InterPro" id="IPR018511">
    <property type="entry name" value="Hemolysin-typ_Ca-bd_CS"/>
</dbReference>
<accession>A0ABD7F3Y6</accession>
<feature type="domain" description="Bacterial Ig-like" evidence="3">
    <location>
        <begin position="131"/>
        <end position="222"/>
    </location>
</feature>
<evidence type="ECO:0000259" key="3">
    <source>
        <dbReference type="Pfam" id="PF19078"/>
    </source>
</evidence>
<gene>
    <name evidence="4" type="ORF">I6L31_15420</name>
</gene>
<sequence>MIDTAGNESVTDSIRIDIDTTAPTLTPTINSVEDNAVPETGALDSGDSSNDKTPTLMGIVGPSGLTDGSVITVYDNGNAIGIAVITDPATGSWSFTPSTDLSEGDHSFTVALVDSAGNKGNTSPAFDLIIDTTAPSLTITTSDTTLSANEVVDITFHFSEKVIGFDQSDIQVLGGSISQLQSTDGGLTWTAKFTQSGTEQPSIQVSGSGYTDLAGNTGTNATLDGNNDFHFDPTAKDVIGSVALSAGEDANNDGVINTAELGVDGKVNVDISLGADAVVGDVIVINGESHTLTQSEIDAQKVVTSVSVADGSNTIIVIHDDGLGNIDSAQTIVNVDTTAPNSTTTTVIINNITADNILNATEASGNLTISGSLTGDYRVGDAVTVNVNGTDIPTTVQTGGAWSISVAGSELVADADKTINVSVSASDAAGNVGVVTQDKVYTVDTTPPDSSSTTITIDNITADNILNSTEASGNVTISGSVIGDYRVGDAVTVNVNGTDIPTTVQTGGAWSISVAGSELVADADKTVNVSVSASDAAGNVGVVTQDKVYTVDTTPPDSSSTTITIDNITADNILNSTEASGNVTISGSVIGDYRVGDAVTVNVNGTDIPTTVQTGGGWSISVAGSELVADADKTVNVSVSASDAAGNVGVVTQDKVYTVDTTPPDSSSTTITIDNITTDNILNATEASGNVTISGSVTGDYRVGDAVTVNVNGTDIPTTVQTGGGWSISVAGSELVADADKTVNVSVSASDAAGNVGVVTQDKVYTVDTTPPDSSSTTITINNITTDNILNATEASGNVTISGSVTGDYRVGDAVTVNVNGTDIPTTVQTGGAWSISVAGSELVADADKTINVSVSASDAAGNIGIVTQDKVYTIETVDAVNDTVDLDIISQTSVTYAPVIDSDTQVLGLLQSTYNTDNSASVIVAPDQSGSLKIEISQTALVAVADAFRLDVIDSSGNIVYSAVTQNSLLGDVAGLPILGLTGDNTLTATIDGLLPGSYSVVVRNDSSTLTNLLDADGGGVSLQDLGDAGVIIGANNQTVILTALSNALGSTLGPLAVNLLTPVLATLNGLGVDQLVNPIVSVLNTIGFTGLADTIISDVAQALLSNTLTLLQTTTITTTLTETDFAVESASGNVITNDHPNQGDFITLIQNSEGVQKVVLSDNTDVTLAGKYGTLTIKADGTYTYNAYGDATSAGKTDVFTYTLSNGISSDQATLTINIADKSATTLSLSLAADNGSSNADHITNNGTINVTGVEQNATWEYRVNGGSWQTGTGSSFTLNDGIYTSVEVQQKDSAGNVSAITDLGAVTIDTTPPLLSILGAQDNVGVSQNNLYFGATTDDSTPTLYGKGEPNTTISIVQDGGTPITVNVDASGNWSYTPTNALTSSATGVQHTWAISAGDVAGNQTNSTFTLNVTGPAAPIAAANSNALLGLVGADVTGLIDLNKQFFVAADVNNNLSKVEITLDSTVSLGGEKFEYSQYLAEMFGLKITAQTSSLTVTDPLLGIVLIPGQPAKITIESLTANTPLDNQIINEFLASVKMSGGLLGGVLSLSLLNDLTIKATDLTNLSTEYTRMDLADAGVLKNLLSGNNTPVHVGTSGDDSSSLDYASSTSSVHLYGLAGNDILKGGSANDILRGGDGNDILNGGAGNDYLNGGSGQNTFNGGSGSDTVFFDLLSNNSLGGHSGLDTWTDFHVGNITTDQNADKINVSELLDSSANAGNINDYLSLVKVSDTSYKLNVDRDGTAGSYQSETLLTLNFQANETHANLTIDDLLHNQQIIF</sequence>
<dbReference type="Proteomes" id="UP000827069">
    <property type="component" value="Chromosome"/>
</dbReference>
<dbReference type="NCBIfam" id="NF012196">
    <property type="entry name" value="Ig_like_ice"/>
    <property type="match status" value="5"/>
</dbReference>
<name>A0ABD7F3Y6_9GAMM</name>
<evidence type="ECO:0000313" key="4">
    <source>
        <dbReference type="EMBL" id="QXZ23042.1"/>
    </source>
</evidence>
<dbReference type="NCBIfam" id="NF033510">
    <property type="entry name" value="Ca_tandemer"/>
    <property type="match status" value="7"/>
</dbReference>
<feature type="region of interest" description="Disordered" evidence="1">
    <location>
        <begin position="25"/>
        <end position="53"/>
    </location>
</feature>
<organism evidence="4 5">
    <name type="scientific">Acinetobacter septicus</name>
    <dbReference type="NCBI Taxonomy" id="465797"/>
    <lineage>
        <taxon>Bacteria</taxon>
        <taxon>Pseudomonadati</taxon>
        <taxon>Pseudomonadota</taxon>
        <taxon>Gammaproteobacteria</taxon>
        <taxon>Moraxellales</taxon>
        <taxon>Moraxellaceae</taxon>
        <taxon>Acinetobacter</taxon>
    </lineage>
</organism>
<evidence type="ECO:0000256" key="1">
    <source>
        <dbReference type="SAM" id="MobiDB-lite"/>
    </source>
</evidence>
<dbReference type="PROSITE" id="PS00330">
    <property type="entry name" value="HEMOLYSIN_CALCIUM"/>
    <property type="match status" value="1"/>
</dbReference>
<dbReference type="InterPro" id="IPR049826">
    <property type="entry name" value="Ig-like_ice"/>
</dbReference>
<reference evidence="4 5" key="1">
    <citation type="submission" date="2021-07" db="EMBL/GenBank/DDBJ databases">
        <title>FDA dAtabase for Regulatory Grade micrObial Sequences (FDA-ARGOS): Supporting development and validation of Infectious Disease Dx tests.</title>
        <authorList>
            <person name="Sproer C."/>
            <person name="Gronow S."/>
            <person name="Severitt S."/>
            <person name="Schroder I."/>
            <person name="Tallon L."/>
            <person name="Sadzewicz L."/>
            <person name="Zhao X."/>
            <person name="Boylan J."/>
            <person name="Ott S."/>
            <person name="Bowen H."/>
            <person name="Vavikolanu K."/>
            <person name="Mehta A."/>
            <person name="Aluvathingal J."/>
            <person name="Nadendla S."/>
            <person name="Lowell S."/>
            <person name="Myers T."/>
            <person name="Yan Y."/>
        </authorList>
    </citation>
    <scope>NUCLEOTIDE SEQUENCE [LARGE SCALE GENOMIC DNA]</scope>
    <source>
        <strain evidence="4 5">FDAARGOS_1401</strain>
    </source>
</reference>
<dbReference type="RefSeq" id="WP_219349268.1">
    <property type="nucleotide sequence ID" value="NZ_CP079898.1"/>
</dbReference>
<evidence type="ECO:0000313" key="5">
    <source>
        <dbReference type="Proteomes" id="UP000827069"/>
    </source>
</evidence>
<dbReference type="Pfam" id="PF19077">
    <property type="entry name" value="Big_13"/>
    <property type="match status" value="1"/>
</dbReference>
<dbReference type="InterPro" id="IPR001343">
    <property type="entry name" value="Hemolysn_Ca-bd"/>
</dbReference>
<proteinExistence type="predicted"/>
<protein>
    <submittedName>
        <fullName evidence="4">Ig-like domain-containing protein</fullName>
    </submittedName>
</protein>
<dbReference type="EMBL" id="CP079898">
    <property type="protein sequence ID" value="QXZ23042.1"/>
    <property type="molecule type" value="Genomic_DNA"/>
</dbReference>
<dbReference type="InterPro" id="IPR044016">
    <property type="entry name" value="Big_13"/>
</dbReference>
<keyword evidence="5" id="KW-1185">Reference proteome</keyword>
<dbReference type="Pfam" id="PF00353">
    <property type="entry name" value="HemolysinCabind"/>
    <property type="match status" value="1"/>
</dbReference>
<dbReference type="Pfam" id="PF19078">
    <property type="entry name" value="Big_12"/>
    <property type="match status" value="1"/>
</dbReference>
<feature type="domain" description="Bacterial Ig-like" evidence="2">
    <location>
        <begin position="1321"/>
        <end position="1416"/>
    </location>
</feature>
<evidence type="ECO:0000259" key="2">
    <source>
        <dbReference type="Pfam" id="PF19077"/>
    </source>
</evidence>